<dbReference type="Pfam" id="PF14223">
    <property type="entry name" value="Retrotran_gag_2"/>
    <property type="match status" value="1"/>
</dbReference>
<name>A0A200Q0H6_MACCD</name>
<evidence type="ECO:0000313" key="2">
    <source>
        <dbReference type="Proteomes" id="UP000195402"/>
    </source>
</evidence>
<dbReference type="PANTHER" id="PTHR47481">
    <property type="match status" value="1"/>
</dbReference>
<dbReference type="EMBL" id="MVGT01003456">
    <property type="protein sequence ID" value="OVA03947.1"/>
    <property type="molecule type" value="Genomic_DNA"/>
</dbReference>
<proteinExistence type="predicted"/>
<evidence type="ECO:0008006" key="3">
    <source>
        <dbReference type="Google" id="ProtNLM"/>
    </source>
</evidence>
<sequence length="114" mass="12595">MGYVDGSFVAPPPEIDDGAGHPIANPAYGLWRRADQFVYGIICATLHDSLQSQTVGLLTSRDVWLSLEWEYVQPSEACAMQLHLELQTIQKGQSSMTNYLNRLKSIADALNAID</sequence>
<accession>A0A200Q0H6</accession>
<dbReference type="OrthoDB" id="1845088at2759"/>
<dbReference type="AlphaFoldDB" id="A0A200Q0H6"/>
<evidence type="ECO:0000313" key="1">
    <source>
        <dbReference type="EMBL" id="OVA03947.1"/>
    </source>
</evidence>
<reference evidence="1 2" key="1">
    <citation type="journal article" date="2017" name="Mol. Plant">
        <title>The Genome of Medicinal Plant Macleaya cordata Provides New Insights into Benzylisoquinoline Alkaloids Metabolism.</title>
        <authorList>
            <person name="Liu X."/>
            <person name="Liu Y."/>
            <person name="Huang P."/>
            <person name="Ma Y."/>
            <person name="Qing Z."/>
            <person name="Tang Q."/>
            <person name="Cao H."/>
            <person name="Cheng P."/>
            <person name="Zheng Y."/>
            <person name="Yuan Z."/>
            <person name="Zhou Y."/>
            <person name="Liu J."/>
            <person name="Tang Z."/>
            <person name="Zhuo Y."/>
            <person name="Zhang Y."/>
            <person name="Yu L."/>
            <person name="Huang J."/>
            <person name="Yang P."/>
            <person name="Peng Q."/>
            <person name="Zhang J."/>
            <person name="Jiang W."/>
            <person name="Zhang Z."/>
            <person name="Lin K."/>
            <person name="Ro D.K."/>
            <person name="Chen X."/>
            <person name="Xiong X."/>
            <person name="Shang Y."/>
            <person name="Huang S."/>
            <person name="Zeng J."/>
        </authorList>
    </citation>
    <scope>NUCLEOTIDE SEQUENCE [LARGE SCALE GENOMIC DNA]</scope>
    <source>
        <strain evidence="2">cv. BLH2017</strain>
        <tissue evidence="1">Root</tissue>
    </source>
</reference>
<dbReference type="PANTHER" id="PTHR47481:SF22">
    <property type="entry name" value="RETROTRANSPOSON GAG DOMAIN-CONTAINING PROTEIN"/>
    <property type="match status" value="1"/>
</dbReference>
<keyword evidence="2" id="KW-1185">Reference proteome</keyword>
<protein>
    <recommendedName>
        <fullName evidence="3">Retrotransposon gag domain-containing protein</fullName>
    </recommendedName>
</protein>
<dbReference type="InParanoid" id="A0A200Q0H6"/>
<gene>
    <name evidence="1" type="ORF">BVC80_1455g16</name>
</gene>
<comment type="caution">
    <text evidence="1">The sequence shown here is derived from an EMBL/GenBank/DDBJ whole genome shotgun (WGS) entry which is preliminary data.</text>
</comment>
<dbReference type="Proteomes" id="UP000195402">
    <property type="component" value="Unassembled WGS sequence"/>
</dbReference>
<organism evidence="1 2">
    <name type="scientific">Macleaya cordata</name>
    <name type="common">Five-seeded plume-poppy</name>
    <name type="synonym">Bocconia cordata</name>
    <dbReference type="NCBI Taxonomy" id="56857"/>
    <lineage>
        <taxon>Eukaryota</taxon>
        <taxon>Viridiplantae</taxon>
        <taxon>Streptophyta</taxon>
        <taxon>Embryophyta</taxon>
        <taxon>Tracheophyta</taxon>
        <taxon>Spermatophyta</taxon>
        <taxon>Magnoliopsida</taxon>
        <taxon>Ranunculales</taxon>
        <taxon>Papaveraceae</taxon>
        <taxon>Papaveroideae</taxon>
        <taxon>Macleaya</taxon>
    </lineage>
</organism>